<dbReference type="OrthoDB" id="7685256at2759"/>
<reference evidence="3 4" key="1">
    <citation type="journal article" date="2018" name="Nat. Ecol. Evol.">
        <title>Genomic signatures of mitonuclear coevolution across populations of Tigriopus californicus.</title>
        <authorList>
            <person name="Barreto F.S."/>
            <person name="Watson E.T."/>
            <person name="Lima T.G."/>
            <person name="Willett C.S."/>
            <person name="Edmands S."/>
            <person name="Li W."/>
            <person name="Burton R.S."/>
        </authorList>
    </citation>
    <scope>NUCLEOTIDE SEQUENCE [LARGE SCALE GENOMIC DNA]</scope>
    <source>
        <strain evidence="3 4">San Diego</strain>
    </source>
</reference>
<dbReference type="EMBL" id="VCGU01000458">
    <property type="protein sequence ID" value="TRY63023.1"/>
    <property type="molecule type" value="Genomic_DNA"/>
</dbReference>
<dbReference type="GO" id="GO:0016010">
    <property type="term" value="C:dystrophin-associated glycoprotein complex"/>
    <property type="evidence" value="ECO:0007669"/>
    <property type="project" value="InterPro"/>
</dbReference>
<dbReference type="PANTHER" id="PTHR15260">
    <property type="entry name" value="SARCOSPAN"/>
    <property type="match status" value="1"/>
</dbReference>
<dbReference type="OMA" id="GHRPQKF"/>
<keyword evidence="4" id="KW-1185">Reference proteome</keyword>
<keyword evidence="2" id="KW-1133">Transmembrane helix</keyword>
<feature type="transmembrane region" description="Helical" evidence="2">
    <location>
        <begin position="165"/>
        <end position="182"/>
    </location>
</feature>
<evidence type="ECO:0000256" key="2">
    <source>
        <dbReference type="SAM" id="Phobius"/>
    </source>
</evidence>
<feature type="transmembrane region" description="Helical" evidence="2">
    <location>
        <begin position="122"/>
        <end position="145"/>
    </location>
</feature>
<evidence type="ECO:0000256" key="1">
    <source>
        <dbReference type="SAM" id="MobiDB-lite"/>
    </source>
</evidence>
<evidence type="ECO:0000313" key="3">
    <source>
        <dbReference type="EMBL" id="TRY63023.1"/>
    </source>
</evidence>
<organism evidence="3 4">
    <name type="scientific">Tigriopus californicus</name>
    <name type="common">Marine copepod</name>
    <dbReference type="NCBI Taxonomy" id="6832"/>
    <lineage>
        <taxon>Eukaryota</taxon>
        <taxon>Metazoa</taxon>
        <taxon>Ecdysozoa</taxon>
        <taxon>Arthropoda</taxon>
        <taxon>Crustacea</taxon>
        <taxon>Multicrustacea</taxon>
        <taxon>Hexanauplia</taxon>
        <taxon>Copepoda</taxon>
        <taxon>Harpacticoida</taxon>
        <taxon>Harpacticidae</taxon>
        <taxon>Tigriopus</taxon>
    </lineage>
</organism>
<dbReference type="Proteomes" id="UP000318571">
    <property type="component" value="Chromosome 10"/>
</dbReference>
<feature type="transmembrane region" description="Helical" evidence="2">
    <location>
        <begin position="289"/>
        <end position="316"/>
    </location>
</feature>
<sequence length="344" mass="39006">MESDKDNLTKQTTTLSANNKNNFNGATLPKKHGAVVEAWRPRRSRSRSTSENTSDFQQQLKRHASQATMWYTTVPQSITTHSLGSRHAPTRRSLRHSRMLVLSKNGSVSGKYLPHIIDPYKLGACLSLAHLVTGICLIGFIFVLLHWAPYLASSDVSHFSGPPQFIAAWFSFMIMTCFRYFYPGTKRKACVFPAKRWHLMWSALFMGLSSLCALAAFLVHTAHLYYLFVAIPRCSVAEVSRDEFTSPWLGSLTNLTQVEPVKCICQYNPTRLDQSLIYWGLSCIDVKRVLPFFLTTASVINFIGCFVGFWYVGLVIRSLIRSWTARSFWFTHRSPDAAKLPMIS</sequence>
<feature type="region of interest" description="Disordered" evidence="1">
    <location>
        <begin position="1"/>
        <end position="59"/>
    </location>
</feature>
<keyword evidence="2" id="KW-0472">Membrane</keyword>
<feature type="compositionally biased region" description="Polar residues" evidence="1">
    <location>
        <begin position="9"/>
        <end position="25"/>
    </location>
</feature>
<name>A0A553NC51_TIGCA</name>
<comment type="caution">
    <text evidence="3">The sequence shown here is derived from an EMBL/GenBank/DDBJ whole genome shotgun (WGS) entry which is preliminary data.</text>
</comment>
<proteinExistence type="predicted"/>
<dbReference type="AlphaFoldDB" id="A0A553NC51"/>
<feature type="transmembrane region" description="Helical" evidence="2">
    <location>
        <begin position="203"/>
        <end position="228"/>
    </location>
</feature>
<dbReference type="PANTHER" id="PTHR15260:SF1">
    <property type="entry name" value="SARCOSPAN"/>
    <property type="match status" value="1"/>
</dbReference>
<protein>
    <submittedName>
        <fullName evidence="3">Uncharacterized protein</fullName>
    </submittedName>
</protein>
<evidence type="ECO:0000313" key="4">
    <source>
        <dbReference type="Proteomes" id="UP000318571"/>
    </source>
</evidence>
<dbReference type="InterPro" id="IPR030429">
    <property type="entry name" value="Sarcospan"/>
</dbReference>
<dbReference type="GO" id="GO:0042383">
    <property type="term" value="C:sarcolemma"/>
    <property type="evidence" value="ECO:0007669"/>
    <property type="project" value="TreeGrafter"/>
</dbReference>
<dbReference type="STRING" id="6832.A0A553NC51"/>
<keyword evidence="2" id="KW-0812">Transmembrane</keyword>
<accession>A0A553NC51</accession>
<gene>
    <name evidence="3" type="ORF">TCAL_00797</name>
</gene>